<dbReference type="RefSeq" id="WP_264792052.1">
    <property type="nucleotide sequence ID" value="NZ_AP026867.1"/>
</dbReference>
<name>A0A915YCX9_9BACT</name>
<keyword evidence="3" id="KW-1185">Reference proteome</keyword>
<dbReference type="KEGG" id="aup:AsAng_0014930"/>
<evidence type="ECO:0000259" key="1">
    <source>
        <dbReference type="Pfam" id="PF18962"/>
    </source>
</evidence>
<dbReference type="Proteomes" id="UP001060919">
    <property type="component" value="Chromosome"/>
</dbReference>
<dbReference type="GO" id="GO:0005509">
    <property type="term" value="F:calcium ion binding"/>
    <property type="evidence" value="ECO:0007669"/>
    <property type="project" value="InterPro"/>
</dbReference>
<dbReference type="SUPFAM" id="SSF49313">
    <property type="entry name" value="Cadherin-like"/>
    <property type="match status" value="1"/>
</dbReference>
<dbReference type="AlphaFoldDB" id="A0A915YCX9"/>
<dbReference type="EMBL" id="AP026867">
    <property type="protein sequence ID" value="BDS10784.1"/>
    <property type="molecule type" value="Genomic_DNA"/>
</dbReference>
<dbReference type="NCBIfam" id="TIGR04183">
    <property type="entry name" value="Por_Secre_tail"/>
    <property type="match status" value="1"/>
</dbReference>
<dbReference type="InterPro" id="IPR013783">
    <property type="entry name" value="Ig-like_fold"/>
</dbReference>
<dbReference type="InterPro" id="IPR026444">
    <property type="entry name" value="Secre_tail"/>
</dbReference>
<feature type="domain" description="Secretion system C-terminal sorting" evidence="1">
    <location>
        <begin position="405"/>
        <end position="480"/>
    </location>
</feature>
<reference evidence="2" key="1">
    <citation type="submission" date="2022-09" db="EMBL/GenBank/DDBJ databases">
        <title>Aureispira anguillicida sp. nov., isolated from Leptocephalus of Japanese eel Anguilla japonica.</title>
        <authorList>
            <person name="Yuasa K."/>
            <person name="Mekata T."/>
            <person name="Ikunari K."/>
        </authorList>
    </citation>
    <scope>NUCLEOTIDE SEQUENCE</scope>
    <source>
        <strain evidence="2">EL160426</strain>
    </source>
</reference>
<dbReference type="Gene3D" id="2.60.40.10">
    <property type="entry name" value="Immunoglobulins"/>
    <property type="match status" value="1"/>
</dbReference>
<protein>
    <submittedName>
        <fullName evidence="2">T9SS type A sorting domain-containing protein</fullName>
    </submittedName>
</protein>
<dbReference type="Pfam" id="PF18962">
    <property type="entry name" value="Por_Secre_tail"/>
    <property type="match status" value="1"/>
</dbReference>
<sequence>MHRSFTLKLFFGCLFILFGTLSSIAQHKILSGEITYHSIASNTYIISTKLFVDCQGTALPDSIILDWSSSCQGGIAGSLPLSKAAGYPIDATQYAFSGGSYCNGGTGTRGIEHYLYLDTLVVPAACTVFDLSWSSCCHSDSFNSILSPNTTSFYLHSVLNNVNNMGYNSSPQFGNFPIIGACQNMPGQYYQGAYDYEGDTLRYSLVSCLANENDTVNYQAGYSGTAPLGASNPVSIDPQTGIIDYLISPLQMAMICVLVEEIRGGLVIGSVTREIMIVGSNCFNNTPVITGIDSTNNYDTTIVVGQTLCFDIHAEDLDTAQQLTMSLLGVPIPGATFTIDTTNNPIGTFCWTPTAADTGQHVFVIEVRDNGVPIYGADFKGFTINVVAVTSIPKIKKKEPTLSIAPNPAKEFIQVEFDQVLPQAIQLLIVDAQGKVVQQEHKKAGTQVLEIDIHSLHTGFYSIVTFDEAGEYISSQKLIIR</sequence>
<dbReference type="GO" id="GO:0016020">
    <property type="term" value="C:membrane"/>
    <property type="evidence" value="ECO:0007669"/>
    <property type="project" value="InterPro"/>
</dbReference>
<evidence type="ECO:0000313" key="3">
    <source>
        <dbReference type="Proteomes" id="UP001060919"/>
    </source>
</evidence>
<organism evidence="2 3">
    <name type="scientific">Aureispira anguillae</name>
    <dbReference type="NCBI Taxonomy" id="2864201"/>
    <lineage>
        <taxon>Bacteria</taxon>
        <taxon>Pseudomonadati</taxon>
        <taxon>Bacteroidota</taxon>
        <taxon>Saprospiria</taxon>
        <taxon>Saprospirales</taxon>
        <taxon>Saprospiraceae</taxon>
        <taxon>Aureispira</taxon>
    </lineage>
</organism>
<evidence type="ECO:0000313" key="2">
    <source>
        <dbReference type="EMBL" id="BDS10784.1"/>
    </source>
</evidence>
<dbReference type="InterPro" id="IPR015919">
    <property type="entry name" value="Cadherin-like_sf"/>
</dbReference>
<gene>
    <name evidence="2" type="ORF">AsAng_0014930</name>
</gene>
<accession>A0A915YCX9</accession>
<proteinExistence type="predicted"/>